<evidence type="ECO:0000313" key="3">
    <source>
        <dbReference type="Proteomes" id="UP000053144"/>
    </source>
</evidence>
<dbReference type="EMBL" id="CM003378">
    <property type="protein sequence ID" value="KOM50536.1"/>
    <property type="molecule type" value="Genomic_DNA"/>
</dbReference>
<evidence type="ECO:0000256" key="1">
    <source>
        <dbReference type="SAM" id="SignalP"/>
    </source>
</evidence>
<protein>
    <submittedName>
        <fullName evidence="2">Uncharacterized protein</fullName>
    </submittedName>
</protein>
<dbReference type="Gramene" id="KOM50536">
    <property type="protein sequence ID" value="KOM50536"/>
    <property type="gene ID" value="LR48_Vigan08g136300"/>
</dbReference>
<dbReference type="AlphaFoldDB" id="A0A0L9V668"/>
<reference evidence="3" key="1">
    <citation type="journal article" date="2015" name="Proc. Natl. Acad. Sci. U.S.A.">
        <title>Genome sequencing of adzuki bean (Vigna angularis) provides insight into high starch and low fat accumulation and domestication.</title>
        <authorList>
            <person name="Yang K."/>
            <person name="Tian Z."/>
            <person name="Chen C."/>
            <person name="Luo L."/>
            <person name="Zhao B."/>
            <person name="Wang Z."/>
            <person name="Yu L."/>
            <person name="Li Y."/>
            <person name="Sun Y."/>
            <person name="Li W."/>
            <person name="Chen Y."/>
            <person name="Li Y."/>
            <person name="Zhang Y."/>
            <person name="Ai D."/>
            <person name="Zhao J."/>
            <person name="Shang C."/>
            <person name="Ma Y."/>
            <person name="Wu B."/>
            <person name="Wang M."/>
            <person name="Gao L."/>
            <person name="Sun D."/>
            <person name="Zhang P."/>
            <person name="Guo F."/>
            <person name="Wang W."/>
            <person name="Li Y."/>
            <person name="Wang J."/>
            <person name="Varshney R.K."/>
            <person name="Wang J."/>
            <person name="Ling H.Q."/>
            <person name="Wan P."/>
        </authorList>
    </citation>
    <scope>NUCLEOTIDE SEQUENCE</scope>
    <source>
        <strain evidence="3">cv. Jingnong 6</strain>
    </source>
</reference>
<accession>A0A0L9V668</accession>
<dbReference type="Proteomes" id="UP000053144">
    <property type="component" value="Chromosome 8"/>
</dbReference>
<gene>
    <name evidence="2" type="ORF">LR48_Vigan08g136300</name>
</gene>
<organism evidence="2 3">
    <name type="scientific">Phaseolus angularis</name>
    <name type="common">Azuki bean</name>
    <name type="synonym">Vigna angularis</name>
    <dbReference type="NCBI Taxonomy" id="3914"/>
    <lineage>
        <taxon>Eukaryota</taxon>
        <taxon>Viridiplantae</taxon>
        <taxon>Streptophyta</taxon>
        <taxon>Embryophyta</taxon>
        <taxon>Tracheophyta</taxon>
        <taxon>Spermatophyta</taxon>
        <taxon>Magnoliopsida</taxon>
        <taxon>eudicotyledons</taxon>
        <taxon>Gunneridae</taxon>
        <taxon>Pentapetalae</taxon>
        <taxon>rosids</taxon>
        <taxon>fabids</taxon>
        <taxon>Fabales</taxon>
        <taxon>Fabaceae</taxon>
        <taxon>Papilionoideae</taxon>
        <taxon>50 kb inversion clade</taxon>
        <taxon>NPAAA clade</taxon>
        <taxon>indigoferoid/millettioid clade</taxon>
        <taxon>Phaseoleae</taxon>
        <taxon>Vigna</taxon>
    </lineage>
</organism>
<keyword evidence="1" id="KW-0732">Signal</keyword>
<feature type="signal peptide" evidence="1">
    <location>
        <begin position="1"/>
        <end position="17"/>
    </location>
</feature>
<feature type="chain" id="PRO_5005596259" evidence="1">
    <location>
        <begin position="18"/>
        <end position="63"/>
    </location>
</feature>
<name>A0A0L9V668_PHAAN</name>
<proteinExistence type="predicted"/>
<evidence type="ECO:0000313" key="2">
    <source>
        <dbReference type="EMBL" id="KOM50536.1"/>
    </source>
</evidence>
<sequence>MCWRSVIGLVTFVDVLASSARSYVGVALGHLAFGLDDAQSQVALGHRQHLVLMVFGLLGSVQS</sequence>